<evidence type="ECO:0000256" key="4">
    <source>
        <dbReference type="ARBA" id="ARBA00022989"/>
    </source>
</evidence>
<name>A0A8A3S5W5_9EURY</name>
<gene>
    <name evidence="8" type="ORF">RJ40_05655</name>
</gene>
<feature type="transmembrane region" description="Helical" evidence="6">
    <location>
        <begin position="53"/>
        <end position="75"/>
    </location>
</feature>
<feature type="transmembrane region" description="Helical" evidence="6">
    <location>
        <begin position="96"/>
        <end position="118"/>
    </location>
</feature>
<keyword evidence="3 6" id="KW-0812">Transmembrane</keyword>
<keyword evidence="4 6" id="KW-1133">Transmembrane helix</keyword>
<keyword evidence="5 6" id="KW-0472">Membrane</keyword>
<evidence type="ECO:0000313" key="9">
    <source>
        <dbReference type="Proteomes" id="UP001042704"/>
    </source>
</evidence>
<feature type="transmembrane region" description="Helical" evidence="6">
    <location>
        <begin position="321"/>
        <end position="342"/>
    </location>
</feature>
<dbReference type="EMBL" id="CP036172">
    <property type="protein sequence ID" value="QSZ67014.1"/>
    <property type="molecule type" value="Genomic_DNA"/>
</dbReference>
<feature type="transmembrane region" description="Helical" evidence="6">
    <location>
        <begin position="238"/>
        <end position="257"/>
    </location>
</feature>
<dbReference type="AlphaFoldDB" id="A0A8A3S5W5"/>
<evidence type="ECO:0000256" key="1">
    <source>
        <dbReference type="ARBA" id="ARBA00004651"/>
    </source>
</evidence>
<keyword evidence="8" id="KW-0012">Acyltransferase</keyword>
<evidence type="ECO:0000256" key="3">
    <source>
        <dbReference type="ARBA" id="ARBA00022692"/>
    </source>
</evidence>
<feature type="domain" description="Acyltransferase 3" evidence="7">
    <location>
        <begin position="17"/>
        <end position="364"/>
    </location>
</feature>
<comment type="subcellular location">
    <subcellularLocation>
        <location evidence="1">Cell membrane</location>
        <topology evidence="1">Multi-pass membrane protein</topology>
    </subcellularLocation>
</comment>
<evidence type="ECO:0000256" key="6">
    <source>
        <dbReference type="SAM" id="Phobius"/>
    </source>
</evidence>
<organism evidence="8 9">
    <name type="scientific">Methanofollis aquaemaris</name>
    <dbReference type="NCBI Taxonomy" id="126734"/>
    <lineage>
        <taxon>Archaea</taxon>
        <taxon>Methanobacteriati</taxon>
        <taxon>Methanobacteriota</taxon>
        <taxon>Stenosarchaea group</taxon>
        <taxon>Methanomicrobia</taxon>
        <taxon>Methanomicrobiales</taxon>
        <taxon>Methanomicrobiaceae</taxon>
        <taxon>Methanofollis</taxon>
    </lineage>
</organism>
<dbReference type="GO" id="GO:0005886">
    <property type="term" value="C:plasma membrane"/>
    <property type="evidence" value="ECO:0007669"/>
    <property type="project" value="UniProtKB-SubCell"/>
</dbReference>
<evidence type="ECO:0000256" key="2">
    <source>
        <dbReference type="ARBA" id="ARBA00022475"/>
    </source>
</evidence>
<keyword evidence="9" id="KW-1185">Reference proteome</keyword>
<feature type="transmembrane region" description="Helical" evidence="6">
    <location>
        <begin position="138"/>
        <end position="161"/>
    </location>
</feature>
<keyword evidence="8" id="KW-0808">Transferase</keyword>
<sequence>MDILKKKIMANRVRYFDEINILRAFAILAVISIHVSTYFTQMSTINLLATVDMAIDAFSHFAVPLFIAISGFVLYNKYSGTIDLKKFYEKRLKSTLPPYLIFSTFYLAMTYIGSIVLAKSVNLDIPHIIYRYATGGCFYHLWFFVLIIQLYLLYPAILWIYRSFESRGRVFELLLASFLIGVIYRLCPLPDVFILGVATPILGVATKFMGYLFYFILGMVVRSRYDELLLKSGSNTSLCCMSVPLLCCTILGVFEYAREYFKIDITSIMPFAGQYWHGLTVAITPLYYVVIFALCFSISLHLLSSKTVIFKLLEKIGHYSFGIYLVHAFILYMLVLVFPKFGFDWNNWFFYPLTFCLTLILSYISVEILQKIPYSTYIIGSTR</sequence>
<accession>A0A8A3S5W5</accession>
<dbReference type="GO" id="GO:0009246">
    <property type="term" value="P:enterobacterial common antigen biosynthetic process"/>
    <property type="evidence" value="ECO:0007669"/>
    <property type="project" value="TreeGrafter"/>
</dbReference>
<reference evidence="8" key="1">
    <citation type="journal article" date="2001" name="Int. J. Syst. Evol. Microbiol.">
        <title>Methanofollis aquaemaris sp. nov., a methanogen isolated from an aquaculture fish pond.</title>
        <authorList>
            <person name="Lai M.C."/>
            <person name="Chen S.C."/>
        </authorList>
    </citation>
    <scope>NUCLEOTIDE SEQUENCE</scope>
    <source>
        <strain evidence="8">N2F9704</strain>
    </source>
</reference>
<keyword evidence="2" id="KW-1003">Cell membrane</keyword>
<feature type="transmembrane region" description="Helical" evidence="6">
    <location>
        <begin position="170"/>
        <end position="186"/>
    </location>
</feature>
<dbReference type="Pfam" id="PF01757">
    <property type="entry name" value="Acyl_transf_3"/>
    <property type="match status" value="1"/>
</dbReference>
<feature type="transmembrane region" description="Helical" evidence="6">
    <location>
        <begin position="277"/>
        <end position="300"/>
    </location>
</feature>
<feature type="transmembrane region" description="Helical" evidence="6">
    <location>
        <begin position="192"/>
        <end position="217"/>
    </location>
</feature>
<dbReference type="GO" id="GO:0016413">
    <property type="term" value="F:O-acetyltransferase activity"/>
    <property type="evidence" value="ECO:0007669"/>
    <property type="project" value="TreeGrafter"/>
</dbReference>
<dbReference type="Proteomes" id="UP001042704">
    <property type="component" value="Chromosome"/>
</dbReference>
<protein>
    <submittedName>
        <fullName evidence="8">Acyltransferase</fullName>
    </submittedName>
</protein>
<dbReference type="PANTHER" id="PTHR40074:SF2">
    <property type="entry name" value="O-ACETYLTRANSFERASE WECH"/>
    <property type="match status" value="1"/>
</dbReference>
<proteinExistence type="predicted"/>
<dbReference type="PANTHER" id="PTHR40074">
    <property type="entry name" value="O-ACETYLTRANSFERASE WECH"/>
    <property type="match status" value="1"/>
</dbReference>
<feature type="transmembrane region" description="Helical" evidence="6">
    <location>
        <begin position="21"/>
        <end position="41"/>
    </location>
</feature>
<evidence type="ECO:0000259" key="7">
    <source>
        <dbReference type="Pfam" id="PF01757"/>
    </source>
</evidence>
<reference evidence="8" key="2">
    <citation type="submission" date="2019-02" db="EMBL/GenBank/DDBJ databases">
        <authorList>
            <person name="Chen S.-C."/>
            <person name="Chien H.-H."/>
            <person name="Lai M.-C."/>
        </authorList>
    </citation>
    <scope>NUCLEOTIDE SEQUENCE</scope>
    <source>
        <strain evidence="8">N2F9704</strain>
    </source>
</reference>
<evidence type="ECO:0000256" key="5">
    <source>
        <dbReference type="ARBA" id="ARBA00023136"/>
    </source>
</evidence>
<dbReference type="KEGG" id="maqe:RJ40_05655"/>
<evidence type="ECO:0000313" key="8">
    <source>
        <dbReference type="EMBL" id="QSZ67014.1"/>
    </source>
</evidence>
<feature type="transmembrane region" description="Helical" evidence="6">
    <location>
        <begin position="348"/>
        <end position="366"/>
    </location>
</feature>
<dbReference type="InterPro" id="IPR002656">
    <property type="entry name" value="Acyl_transf_3_dom"/>
</dbReference>